<keyword evidence="6" id="KW-0862">Zinc</keyword>
<keyword evidence="8" id="KW-0732">Signal</keyword>
<evidence type="ECO:0000256" key="5">
    <source>
        <dbReference type="ARBA" id="ARBA00022801"/>
    </source>
</evidence>
<keyword evidence="3" id="KW-0645">Protease</keyword>
<keyword evidence="7" id="KW-0482">Metalloprotease</keyword>
<dbReference type="InterPro" id="IPR008753">
    <property type="entry name" value="Peptidase_M13_N"/>
</dbReference>
<comment type="similarity">
    <text evidence="2">Belongs to the peptidase M13 family.</text>
</comment>
<gene>
    <name evidence="11" type="ORF">KDM89_10920</name>
</gene>
<evidence type="ECO:0000256" key="7">
    <source>
        <dbReference type="ARBA" id="ARBA00023049"/>
    </source>
</evidence>
<protein>
    <submittedName>
        <fullName evidence="11">M13 family metallopeptidase</fullName>
    </submittedName>
</protein>
<feature type="chain" id="PRO_5037968639" evidence="8">
    <location>
        <begin position="30"/>
        <end position="687"/>
    </location>
</feature>
<evidence type="ECO:0000256" key="6">
    <source>
        <dbReference type="ARBA" id="ARBA00022833"/>
    </source>
</evidence>
<dbReference type="Proteomes" id="UP000680067">
    <property type="component" value="Unassembled WGS sequence"/>
</dbReference>
<evidence type="ECO:0000256" key="8">
    <source>
        <dbReference type="SAM" id="SignalP"/>
    </source>
</evidence>
<sequence length="687" mass="76383">MKIQSHFLKKLKPCLMALAIAGVSASAVAVTPVTTTSNALVLQADTMNRNADACTDFYEFANGVWLKNNPVPADRSRYSAYEEVNERNLNILRTLAEAAVNKADAKGSEKLVGDFFASGMDEARIEQLGAQPMQPALQKVAAIKDRTQLMQVIGEFHRDGIGSGFGFVVDQDTKNASRYIAQISQGGLSLPDRDYYLKQDKESKDIRAAYLKHVARMLVLAGDSEAAAVDAAKRILALETRLAQVSMDKVALRDPEASYHLSDLAGLKKMTPRTAWDAFFTAAGVKEPGPLNIAHPKFFKGLDQLMQSVPLSDWQLLLRWDVVSSYAPYLSKAFVDENFAFNGQKLAGTKELSPRWKRVLEVLDHSAGETLGQLYVAQQFGPEAKAGVLDMVNNIKEAMRENIASLSWMSDVTKQQAYKKLDSIMVKIGYPDVWRDYSGLQISRDDYAGNVKRASAFEYQRMIKRLGKPIDRTEWGMTPQTVNAYYNPSMNEIVFPAGILQAPLYHVQGDLAANYGNTGATIGHELTHAFDDEGRQFDAEGNLKSWWTKSDEKEFVRRAKAIEVQFGEYNPIDKLHINGKLTAGENIADLGGMKIALAALRKALAKNPQPELDGLTAEQRFFVANAQSFRSNIRDEMLRMTLATDPHSPDKYRVLAPLANMTEFSAAFRCEGKRSPLRTEAKRVNIW</sequence>
<dbReference type="InterPro" id="IPR024079">
    <property type="entry name" value="MetalloPept_cat_dom_sf"/>
</dbReference>
<evidence type="ECO:0000256" key="3">
    <source>
        <dbReference type="ARBA" id="ARBA00022670"/>
    </source>
</evidence>
<feature type="domain" description="Peptidase M13 N-terminal" evidence="10">
    <location>
        <begin position="54"/>
        <end position="431"/>
    </location>
</feature>
<name>A0A941DKD5_9BURK</name>
<evidence type="ECO:0000256" key="2">
    <source>
        <dbReference type="ARBA" id="ARBA00007357"/>
    </source>
</evidence>
<dbReference type="CDD" id="cd08662">
    <property type="entry name" value="M13"/>
    <property type="match status" value="1"/>
</dbReference>
<organism evidence="11 12">
    <name type="scientific">Undibacterium luofuense</name>
    <dbReference type="NCBI Taxonomy" id="2828733"/>
    <lineage>
        <taxon>Bacteria</taxon>
        <taxon>Pseudomonadati</taxon>
        <taxon>Pseudomonadota</taxon>
        <taxon>Betaproteobacteria</taxon>
        <taxon>Burkholderiales</taxon>
        <taxon>Oxalobacteraceae</taxon>
        <taxon>Undibacterium</taxon>
    </lineage>
</organism>
<dbReference type="SUPFAM" id="SSF55486">
    <property type="entry name" value="Metalloproteases ('zincins'), catalytic domain"/>
    <property type="match status" value="1"/>
</dbReference>
<dbReference type="PROSITE" id="PS51885">
    <property type="entry name" value="NEPRILYSIN"/>
    <property type="match status" value="1"/>
</dbReference>
<dbReference type="RefSeq" id="WP_212687967.1">
    <property type="nucleotide sequence ID" value="NZ_JAGSPN010000007.1"/>
</dbReference>
<dbReference type="Pfam" id="PF01431">
    <property type="entry name" value="Peptidase_M13"/>
    <property type="match status" value="1"/>
</dbReference>
<keyword evidence="4" id="KW-0479">Metal-binding</keyword>
<dbReference type="AlphaFoldDB" id="A0A941DKD5"/>
<dbReference type="PRINTS" id="PR00786">
    <property type="entry name" value="NEPRILYSIN"/>
</dbReference>
<feature type="domain" description="Peptidase M13 C-terminal" evidence="9">
    <location>
        <begin position="483"/>
        <end position="674"/>
    </location>
</feature>
<keyword evidence="12" id="KW-1185">Reference proteome</keyword>
<evidence type="ECO:0000259" key="9">
    <source>
        <dbReference type="Pfam" id="PF01431"/>
    </source>
</evidence>
<keyword evidence="5" id="KW-0378">Hydrolase</keyword>
<dbReference type="Gene3D" id="1.10.1380.10">
    <property type="entry name" value="Neutral endopeptidase , domain2"/>
    <property type="match status" value="1"/>
</dbReference>
<comment type="caution">
    <text evidence="11">The sequence shown here is derived from an EMBL/GenBank/DDBJ whole genome shotgun (WGS) entry which is preliminary data.</text>
</comment>
<evidence type="ECO:0000256" key="1">
    <source>
        <dbReference type="ARBA" id="ARBA00001947"/>
    </source>
</evidence>
<dbReference type="GO" id="GO:0016485">
    <property type="term" value="P:protein processing"/>
    <property type="evidence" value="ECO:0007669"/>
    <property type="project" value="TreeGrafter"/>
</dbReference>
<dbReference type="InterPro" id="IPR000718">
    <property type="entry name" value="Peptidase_M13"/>
</dbReference>
<comment type="cofactor">
    <cofactor evidence="1">
        <name>Zn(2+)</name>
        <dbReference type="ChEBI" id="CHEBI:29105"/>
    </cofactor>
</comment>
<dbReference type="EMBL" id="JAGSPN010000007">
    <property type="protein sequence ID" value="MBR7782657.1"/>
    <property type="molecule type" value="Genomic_DNA"/>
</dbReference>
<dbReference type="InterPro" id="IPR042089">
    <property type="entry name" value="Peptidase_M13_dom_2"/>
</dbReference>
<dbReference type="GO" id="GO:0005886">
    <property type="term" value="C:plasma membrane"/>
    <property type="evidence" value="ECO:0007669"/>
    <property type="project" value="TreeGrafter"/>
</dbReference>
<evidence type="ECO:0000313" key="12">
    <source>
        <dbReference type="Proteomes" id="UP000680067"/>
    </source>
</evidence>
<dbReference type="Gene3D" id="3.40.390.10">
    <property type="entry name" value="Collagenase (Catalytic Domain)"/>
    <property type="match status" value="1"/>
</dbReference>
<dbReference type="PANTHER" id="PTHR11733">
    <property type="entry name" value="ZINC METALLOPROTEASE FAMILY M13 NEPRILYSIN-RELATED"/>
    <property type="match status" value="1"/>
</dbReference>
<dbReference type="Pfam" id="PF05649">
    <property type="entry name" value="Peptidase_M13_N"/>
    <property type="match status" value="1"/>
</dbReference>
<dbReference type="GO" id="GO:0046872">
    <property type="term" value="F:metal ion binding"/>
    <property type="evidence" value="ECO:0007669"/>
    <property type="project" value="UniProtKB-KW"/>
</dbReference>
<reference evidence="11" key="1">
    <citation type="submission" date="2021-04" db="EMBL/GenBank/DDBJ databases">
        <title>novel species isolated from subtropical streams in China.</title>
        <authorList>
            <person name="Lu H."/>
        </authorList>
    </citation>
    <scope>NUCLEOTIDE SEQUENCE</scope>
    <source>
        <strain evidence="11">LFS511W</strain>
    </source>
</reference>
<dbReference type="GO" id="GO:0004222">
    <property type="term" value="F:metalloendopeptidase activity"/>
    <property type="evidence" value="ECO:0007669"/>
    <property type="project" value="InterPro"/>
</dbReference>
<dbReference type="InterPro" id="IPR018497">
    <property type="entry name" value="Peptidase_M13_C"/>
</dbReference>
<feature type="signal peptide" evidence="8">
    <location>
        <begin position="1"/>
        <end position="29"/>
    </location>
</feature>
<evidence type="ECO:0000256" key="4">
    <source>
        <dbReference type="ARBA" id="ARBA00022723"/>
    </source>
</evidence>
<dbReference type="PANTHER" id="PTHR11733:SF167">
    <property type="entry name" value="FI17812P1-RELATED"/>
    <property type="match status" value="1"/>
</dbReference>
<evidence type="ECO:0000259" key="10">
    <source>
        <dbReference type="Pfam" id="PF05649"/>
    </source>
</evidence>
<proteinExistence type="inferred from homology"/>
<evidence type="ECO:0000313" key="11">
    <source>
        <dbReference type="EMBL" id="MBR7782657.1"/>
    </source>
</evidence>
<accession>A0A941DKD5</accession>